<sequence>MRKIKIGFLLAVTLVVTVFNCDKTKKEYVEETENEEEITKAFDGTLKVLALNMWHEGTAVNGGFEAISEVILQTEADIVMLCETNNYNETIFSNRIKDKMKTLGVDYYTFHSAKSSTILSKYPIVSMPSIGTSSLTKCIIKLDETTQLAVYGAHLDYTHYACYLPRGYDGITWKQLPEPILDVDQILEQNKASKRDEAISVFVSDAAKEQEKGNLVFLAGDFNEPSHLDWTEATKDMFDHNGTVVPWHNSVTLQQKGYLDAYRHKYPNPVTHPGFTWAAYNTHVELSKLTWTPEADDRDRIDFIYYNEDARVTLEDVIVVGPSGCIVRGQGAEDTSLLDKFLLPQGKWPTDHKGVLATFKIK</sequence>
<feature type="domain" description="Endonuclease/exonuclease/phosphatase" evidence="1">
    <location>
        <begin position="51"/>
        <end position="352"/>
    </location>
</feature>
<dbReference type="Gene3D" id="3.60.10.10">
    <property type="entry name" value="Endonuclease/exonuclease/phosphatase"/>
    <property type="match status" value="1"/>
</dbReference>
<evidence type="ECO:0000313" key="2">
    <source>
        <dbReference type="EMBL" id="MBJ6369171.1"/>
    </source>
</evidence>
<dbReference type="PANTHER" id="PTHR41349">
    <property type="match status" value="1"/>
</dbReference>
<keyword evidence="2" id="KW-0540">Nuclease</keyword>
<dbReference type="AlphaFoldDB" id="A0A8J7LU37"/>
<comment type="caution">
    <text evidence="2">The sequence shown here is derived from an EMBL/GenBank/DDBJ whole genome shotgun (WGS) entry which is preliminary data.</text>
</comment>
<dbReference type="PANTHER" id="PTHR41349:SF1">
    <property type="entry name" value="PROTEIN CBG08683"/>
    <property type="match status" value="1"/>
</dbReference>
<keyword evidence="2" id="KW-0378">Hydrolase</keyword>
<dbReference type="GO" id="GO:0004519">
    <property type="term" value="F:endonuclease activity"/>
    <property type="evidence" value="ECO:0007669"/>
    <property type="project" value="UniProtKB-KW"/>
</dbReference>
<evidence type="ECO:0000259" key="1">
    <source>
        <dbReference type="Pfam" id="PF03372"/>
    </source>
</evidence>
<name>A0A8J7LU37_9FLAO</name>
<gene>
    <name evidence="2" type="ORF">JF259_13835</name>
</gene>
<dbReference type="SUPFAM" id="SSF56219">
    <property type="entry name" value="DNase I-like"/>
    <property type="match status" value="1"/>
</dbReference>
<reference evidence="2" key="1">
    <citation type="submission" date="2020-12" db="EMBL/GenBank/DDBJ databases">
        <title>Snuella sp. nov., isolated from sediment in Incheon.</title>
        <authorList>
            <person name="Kim W."/>
        </authorList>
    </citation>
    <scope>NUCLEOTIDE SEQUENCE</scope>
    <source>
        <strain evidence="2">CAU 1569</strain>
    </source>
</reference>
<dbReference type="RefSeq" id="WP_199116030.1">
    <property type="nucleotide sequence ID" value="NZ_JAELVQ010000021.1"/>
</dbReference>
<proteinExistence type="predicted"/>
<protein>
    <submittedName>
        <fullName evidence="2">Endonuclease/exonuclease/phosphatase family protein</fullName>
    </submittedName>
</protein>
<keyword evidence="3" id="KW-1185">Reference proteome</keyword>
<evidence type="ECO:0000313" key="3">
    <source>
        <dbReference type="Proteomes" id="UP000610931"/>
    </source>
</evidence>
<dbReference type="Pfam" id="PF03372">
    <property type="entry name" value="Exo_endo_phos"/>
    <property type="match status" value="1"/>
</dbReference>
<organism evidence="2 3">
    <name type="scientific">Snuella sedimenti</name>
    <dbReference type="NCBI Taxonomy" id="2798802"/>
    <lineage>
        <taxon>Bacteria</taxon>
        <taxon>Pseudomonadati</taxon>
        <taxon>Bacteroidota</taxon>
        <taxon>Flavobacteriia</taxon>
        <taxon>Flavobacteriales</taxon>
        <taxon>Flavobacteriaceae</taxon>
        <taxon>Snuella</taxon>
    </lineage>
</organism>
<keyword evidence="2" id="KW-0255">Endonuclease</keyword>
<dbReference type="InterPro" id="IPR036691">
    <property type="entry name" value="Endo/exonu/phosph_ase_sf"/>
</dbReference>
<dbReference type="Proteomes" id="UP000610931">
    <property type="component" value="Unassembled WGS sequence"/>
</dbReference>
<dbReference type="EMBL" id="JAELVQ010000021">
    <property type="protein sequence ID" value="MBJ6369171.1"/>
    <property type="molecule type" value="Genomic_DNA"/>
</dbReference>
<dbReference type="InterPro" id="IPR005135">
    <property type="entry name" value="Endo/exonuclease/phosphatase"/>
</dbReference>
<accession>A0A8J7LU37</accession>